<protein>
    <submittedName>
        <fullName evidence="2">IS630 family transposase</fullName>
    </submittedName>
</protein>
<gene>
    <name evidence="2" type="ORF">HRJ53_09615</name>
</gene>
<evidence type="ECO:0000313" key="3">
    <source>
        <dbReference type="Proteomes" id="UP000567293"/>
    </source>
</evidence>
<dbReference type="NCBIfam" id="NF033545">
    <property type="entry name" value="transpos_IS630"/>
    <property type="match status" value="1"/>
</dbReference>
<evidence type="ECO:0000259" key="1">
    <source>
        <dbReference type="Pfam" id="PF13358"/>
    </source>
</evidence>
<dbReference type="SUPFAM" id="SSF46689">
    <property type="entry name" value="Homeodomain-like"/>
    <property type="match status" value="1"/>
</dbReference>
<name>A0A7V8SWS4_9BACT</name>
<dbReference type="Pfam" id="PF13358">
    <property type="entry name" value="DDE_3"/>
    <property type="match status" value="1"/>
</dbReference>
<dbReference type="InterPro" id="IPR038717">
    <property type="entry name" value="Tc1-like_DDE_dom"/>
</dbReference>
<dbReference type="Gene3D" id="1.10.1780.10">
    <property type="entry name" value="Clp, N-terminal domain"/>
    <property type="match status" value="1"/>
</dbReference>
<dbReference type="InterPro" id="IPR009057">
    <property type="entry name" value="Homeodomain-like_sf"/>
</dbReference>
<dbReference type="GO" id="GO:0003676">
    <property type="term" value="F:nucleic acid binding"/>
    <property type="evidence" value="ECO:0007669"/>
    <property type="project" value="InterPro"/>
</dbReference>
<proteinExistence type="predicted"/>
<dbReference type="Proteomes" id="UP000567293">
    <property type="component" value="Unassembled WGS sequence"/>
</dbReference>
<comment type="caution">
    <text evidence="2">The sequence shown here is derived from an EMBL/GenBank/DDBJ whole genome shotgun (WGS) entry which is preliminary data.</text>
</comment>
<dbReference type="Pfam" id="PF13565">
    <property type="entry name" value="HTH_32"/>
    <property type="match status" value="1"/>
</dbReference>
<accession>A0A7V8SWS4</accession>
<dbReference type="EMBL" id="JACDQQ010000924">
    <property type="protein sequence ID" value="MBA0085243.1"/>
    <property type="molecule type" value="Genomic_DNA"/>
</dbReference>
<keyword evidence="3" id="KW-1185">Reference proteome</keyword>
<dbReference type="InterPro" id="IPR036397">
    <property type="entry name" value="RNaseH_sf"/>
</dbReference>
<feature type="domain" description="Tc1-like transposase DDE" evidence="1">
    <location>
        <begin position="239"/>
        <end position="359"/>
    </location>
</feature>
<dbReference type="AlphaFoldDB" id="A0A7V8SWS4"/>
<dbReference type="Gene3D" id="3.30.420.10">
    <property type="entry name" value="Ribonuclease H-like superfamily/Ribonuclease H"/>
    <property type="match status" value="1"/>
</dbReference>
<dbReference type="InterPro" id="IPR012337">
    <property type="entry name" value="RNaseH-like_sf"/>
</dbReference>
<reference evidence="2" key="1">
    <citation type="submission" date="2020-06" db="EMBL/GenBank/DDBJ databases">
        <title>Legume-microbial interactions unlock mineral nutrients during tropical forest succession.</title>
        <authorList>
            <person name="Epihov D.Z."/>
        </authorList>
    </citation>
    <scope>NUCLEOTIDE SEQUENCE [LARGE SCALE GENOMIC DNA]</scope>
    <source>
        <strain evidence="2">Pan2503</strain>
    </source>
</reference>
<dbReference type="InterPro" id="IPR047655">
    <property type="entry name" value="Transpos_IS630-like"/>
</dbReference>
<organism evidence="2 3">
    <name type="scientific">Candidatus Acidiferrum panamense</name>
    <dbReference type="NCBI Taxonomy" id="2741543"/>
    <lineage>
        <taxon>Bacteria</taxon>
        <taxon>Pseudomonadati</taxon>
        <taxon>Acidobacteriota</taxon>
        <taxon>Terriglobia</taxon>
        <taxon>Candidatus Acidiferrales</taxon>
        <taxon>Candidatus Acidiferrum</taxon>
    </lineage>
</organism>
<evidence type="ECO:0000313" key="2">
    <source>
        <dbReference type="EMBL" id="MBA0085243.1"/>
    </source>
</evidence>
<sequence>MVAPRRVIALPTDAEQRQRLVEISRSRTEPTSRVERARIILAYLEEPSAYAVARTIGVTQQTVTRCLERAAELGVIEALDDRPRTGRDPVITAEAKTWLVALACRKAKELGYPHELWTTRLLAAHARQHGPSAGHSSLAKLAQGTVCKILAEQEVRPHKVRYYLEQRDPEFEPKMAEILCVYRQVAMMRCQAECGENQGQDSGGGSLAIVSYDEKPGIQAIATTAPDRPPLPGVSPTVMRDHEYKRHGTLTLMAGIDLLTGHVHALVKERHRSREFIEFLKLLDRAYPADTAIEVILDNHSAHVSRETTSWLAAQPIGRFTFTFTPTHGSWLNLIEGFFSKLARSLLRHIRVASKHELRERLLAFISDINREPVVHTWHYKIDGAA</sequence>
<dbReference type="SUPFAM" id="SSF53098">
    <property type="entry name" value="Ribonuclease H-like"/>
    <property type="match status" value="1"/>
</dbReference>
<dbReference type="InterPro" id="IPR036628">
    <property type="entry name" value="Clp_N_dom_sf"/>
</dbReference>